<feature type="transmembrane region" description="Helical" evidence="1">
    <location>
        <begin position="68"/>
        <end position="86"/>
    </location>
</feature>
<keyword evidence="1" id="KW-0812">Transmembrane</keyword>
<proteinExistence type="predicted"/>
<feature type="transmembrane region" description="Helical" evidence="1">
    <location>
        <begin position="216"/>
        <end position="238"/>
    </location>
</feature>
<dbReference type="RefSeq" id="WP_091363163.1">
    <property type="nucleotide sequence ID" value="NZ_FMZF01000001.1"/>
</dbReference>
<reference evidence="3" key="1">
    <citation type="submission" date="2016-10" db="EMBL/GenBank/DDBJ databases">
        <authorList>
            <person name="Varghese N."/>
            <person name="Submissions S."/>
        </authorList>
    </citation>
    <scope>NUCLEOTIDE SEQUENCE [LARGE SCALE GENOMIC DNA]</scope>
    <source>
        <strain evidence="3">DSM 45421</strain>
    </source>
</reference>
<feature type="transmembrane region" description="Helical" evidence="1">
    <location>
        <begin position="185"/>
        <end position="204"/>
    </location>
</feature>
<accession>A0A1G6J6P9</accession>
<protein>
    <submittedName>
        <fullName evidence="2">Uncharacterized protein</fullName>
    </submittedName>
</protein>
<gene>
    <name evidence="2" type="ORF">SAMN05660690_0692</name>
</gene>
<feature type="transmembrane region" description="Helical" evidence="1">
    <location>
        <begin position="42"/>
        <end position="61"/>
    </location>
</feature>
<evidence type="ECO:0000313" key="3">
    <source>
        <dbReference type="Proteomes" id="UP000199416"/>
    </source>
</evidence>
<evidence type="ECO:0000256" key="1">
    <source>
        <dbReference type="SAM" id="Phobius"/>
    </source>
</evidence>
<evidence type="ECO:0000313" key="2">
    <source>
        <dbReference type="EMBL" id="SDC14524.1"/>
    </source>
</evidence>
<feature type="transmembrane region" description="Helical" evidence="1">
    <location>
        <begin position="250"/>
        <end position="272"/>
    </location>
</feature>
<name>A0A1G6J6P9_9ACTN</name>
<dbReference type="STRING" id="1190417.SAMN05660690_0692"/>
<feature type="transmembrane region" description="Helical" evidence="1">
    <location>
        <begin position="16"/>
        <end position="36"/>
    </location>
</feature>
<organism evidence="2 3">
    <name type="scientific">Geodermatophilus telluris</name>
    <dbReference type="NCBI Taxonomy" id="1190417"/>
    <lineage>
        <taxon>Bacteria</taxon>
        <taxon>Bacillati</taxon>
        <taxon>Actinomycetota</taxon>
        <taxon>Actinomycetes</taxon>
        <taxon>Geodermatophilales</taxon>
        <taxon>Geodermatophilaceae</taxon>
        <taxon>Geodermatophilus</taxon>
    </lineage>
</organism>
<keyword evidence="1" id="KW-1133">Transmembrane helix</keyword>
<sequence>MTTALESRPSARGGQLAAAVAVAGATALLVGAPAALGEPGRLAAVVLLQAALAAGWVAATAPAGARGVAVLALVAGVVADLLVGAAERPGPGAVLAVAGPALLASVLHQMLRRPPRRDVVGSLGATALLVTAVCALALLLLPDLAGDDGDPAGSPLLVVGAALVTGHLVDAVLPRPAVAEGVRRGVPGVLLAVAAAVAVALWGSGTGTLVDTVTGVTTGLVLGLVAALAGLAASFALADARSAAGARAAAGVLGDAVLPLAACVPALLALAVV</sequence>
<dbReference type="OrthoDB" id="5198833at2"/>
<feature type="transmembrane region" description="Helical" evidence="1">
    <location>
        <begin position="92"/>
        <end position="111"/>
    </location>
</feature>
<dbReference type="EMBL" id="FMZF01000001">
    <property type="protein sequence ID" value="SDC14524.1"/>
    <property type="molecule type" value="Genomic_DNA"/>
</dbReference>
<keyword evidence="3" id="KW-1185">Reference proteome</keyword>
<feature type="transmembrane region" description="Helical" evidence="1">
    <location>
        <begin position="123"/>
        <end position="141"/>
    </location>
</feature>
<dbReference type="AlphaFoldDB" id="A0A1G6J6P9"/>
<feature type="transmembrane region" description="Helical" evidence="1">
    <location>
        <begin position="153"/>
        <end position="173"/>
    </location>
</feature>
<dbReference type="Proteomes" id="UP000199416">
    <property type="component" value="Unassembled WGS sequence"/>
</dbReference>
<keyword evidence="1" id="KW-0472">Membrane</keyword>